<proteinExistence type="predicted"/>
<dbReference type="AlphaFoldDB" id="A0A0E9U019"/>
<name>A0A0E9U019_ANGAN</name>
<organism evidence="1">
    <name type="scientific">Anguilla anguilla</name>
    <name type="common">European freshwater eel</name>
    <name type="synonym">Muraena anguilla</name>
    <dbReference type="NCBI Taxonomy" id="7936"/>
    <lineage>
        <taxon>Eukaryota</taxon>
        <taxon>Metazoa</taxon>
        <taxon>Chordata</taxon>
        <taxon>Craniata</taxon>
        <taxon>Vertebrata</taxon>
        <taxon>Euteleostomi</taxon>
        <taxon>Actinopterygii</taxon>
        <taxon>Neopterygii</taxon>
        <taxon>Teleostei</taxon>
        <taxon>Anguilliformes</taxon>
        <taxon>Anguillidae</taxon>
        <taxon>Anguilla</taxon>
    </lineage>
</organism>
<reference evidence="1" key="1">
    <citation type="submission" date="2014-11" db="EMBL/GenBank/DDBJ databases">
        <authorList>
            <person name="Amaro Gonzalez C."/>
        </authorList>
    </citation>
    <scope>NUCLEOTIDE SEQUENCE</scope>
</reference>
<protein>
    <submittedName>
        <fullName evidence="1">Uncharacterized protein</fullName>
    </submittedName>
</protein>
<sequence length="42" mass="4924">MCIIQHSSENCVSPLFSHFLCFNIQKDFLFPHFYMNVASVLD</sequence>
<evidence type="ECO:0000313" key="1">
    <source>
        <dbReference type="EMBL" id="JAH59087.1"/>
    </source>
</evidence>
<dbReference type="EMBL" id="GBXM01049490">
    <property type="protein sequence ID" value="JAH59087.1"/>
    <property type="molecule type" value="Transcribed_RNA"/>
</dbReference>
<reference evidence="1" key="2">
    <citation type="journal article" date="2015" name="Fish Shellfish Immunol.">
        <title>Early steps in the European eel (Anguilla anguilla)-Vibrio vulnificus interaction in the gills: Role of the RtxA13 toxin.</title>
        <authorList>
            <person name="Callol A."/>
            <person name="Pajuelo D."/>
            <person name="Ebbesson L."/>
            <person name="Teles M."/>
            <person name="MacKenzie S."/>
            <person name="Amaro C."/>
        </authorList>
    </citation>
    <scope>NUCLEOTIDE SEQUENCE</scope>
</reference>
<accession>A0A0E9U019</accession>